<dbReference type="HAMAP" id="MF_00046">
    <property type="entry name" value="MurC"/>
    <property type="match status" value="1"/>
</dbReference>
<evidence type="ECO:0000259" key="15">
    <source>
        <dbReference type="Pfam" id="PF01225"/>
    </source>
</evidence>
<dbReference type="GO" id="GO:0008763">
    <property type="term" value="F:UDP-N-acetylmuramate-L-alanine ligase activity"/>
    <property type="evidence" value="ECO:0007669"/>
    <property type="project" value="UniProtKB-UniRule"/>
</dbReference>
<dbReference type="NCBIfam" id="TIGR01082">
    <property type="entry name" value="murC"/>
    <property type="match status" value="1"/>
</dbReference>
<dbReference type="GO" id="GO:0009252">
    <property type="term" value="P:peptidoglycan biosynthetic process"/>
    <property type="evidence" value="ECO:0007669"/>
    <property type="project" value="UniProtKB-UniRule"/>
</dbReference>
<accession>A0A829WGP9</accession>
<dbReference type="EC" id="6.3.2.8" evidence="3 14"/>
<evidence type="ECO:0000259" key="17">
    <source>
        <dbReference type="Pfam" id="PF08245"/>
    </source>
</evidence>
<comment type="catalytic activity">
    <reaction evidence="13 14">
        <text>UDP-N-acetyl-alpha-D-muramate + L-alanine + ATP = UDP-N-acetyl-alpha-D-muramoyl-L-alanine + ADP + phosphate + H(+)</text>
        <dbReference type="Rhea" id="RHEA:23372"/>
        <dbReference type="ChEBI" id="CHEBI:15378"/>
        <dbReference type="ChEBI" id="CHEBI:30616"/>
        <dbReference type="ChEBI" id="CHEBI:43474"/>
        <dbReference type="ChEBI" id="CHEBI:57972"/>
        <dbReference type="ChEBI" id="CHEBI:70757"/>
        <dbReference type="ChEBI" id="CHEBI:83898"/>
        <dbReference type="ChEBI" id="CHEBI:456216"/>
        <dbReference type="EC" id="6.3.2.8"/>
    </reaction>
</comment>
<evidence type="ECO:0000256" key="12">
    <source>
        <dbReference type="ARBA" id="ARBA00023316"/>
    </source>
</evidence>
<name>A0A829WGP9_9FIRM</name>
<dbReference type="Pfam" id="PF08245">
    <property type="entry name" value="Mur_ligase_M"/>
    <property type="match status" value="1"/>
</dbReference>
<evidence type="ECO:0000256" key="8">
    <source>
        <dbReference type="ARBA" id="ARBA00022840"/>
    </source>
</evidence>
<feature type="binding site" evidence="14">
    <location>
        <begin position="135"/>
        <end position="141"/>
    </location>
    <ligand>
        <name>ATP</name>
        <dbReference type="ChEBI" id="CHEBI:30616"/>
    </ligand>
</feature>
<feature type="domain" description="Mur ligase C-terminal" evidence="16">
    <location>
        <begin position="335"/>
        <end position="464"/>
    </location>
</feature>
<keyword evidence="5 14" id="KW-0436">Ligase</keyword>
<evidence type="ECO:0000256" key="5">
    <source>
        <dbReference type="ARBA" id="ARBA00022598"/>
    </source>
</evidence>
<dbReference type="Gene3D" id="3.40.50.720">
    <property type="entry name" value="NAD(P)-binding Rossmann-like Domain"/>
    <property type="match status" value="1"/>
</dbReference>
<dbReference type="UniPathway" id="UPA00219"/>
<evidence type="ECO:0000256" key="9">
    <source>
        <dbReference type="ARBA" id="ARBA00022960"/>
    </source>
</evidence>
<dbReference type="GO" id="GO:0008360">
    <property type="term" value="P:regulation of cell shape"/>
    <property type="evidence" value="ECO:0007669"/>
    <property type="project" value="UniProtKB-KW"/>
</dbReference>
<dbReference type="Pfam" id="PF02875">
    <property type="entry name" value="Mur_ligase_C"/>
    <property type="match status" value="1"/>
</dbReference>
<dbReference type="InterPro" id="IPR000713">
    <property type="entry name" value="Mur_ligase_N"/>
</dbReference>
<comment type="similarity">
    <text evidence="14">Belongs to the MurCDEF family.</text>
</comment>
<dbReference type="InterPro" id="IPR036565">
    <property type="entry name" value="Mur-like_cat_sf"/>
</dbReference>
<feature type="domain" description="Mur ligase central" evidence="17">
    <location>
        <begin position="133"/>
        <end position="313"/>
    </location>
</feature>
<comment type="pathway">
    <text evidence="2 14">Cell wall biogenesis; peptidoglycan biosynthesis.</text>
</comment>
<evidence type="ECO:0000256" key="4">
    <source>
        <dbReference type="ARBA" id="ARBA00022490"/>
    </source>
</evidence>
<dbReference type="InterPro" id="IPR013221">
    <property type="entry name" value="Mur_ligase_cen"/>
</dbReference>
<dbReference type="GO" id="GO:0005524">
    <property type="term" value="F:ATP binding"/>
    <property type="evidence" value="ECO:0007669"/>
    <property type="project" value="UniProtKB-UniRule"/>
</dbReference>
<dbReference type="Pfam" id="PF01225">
    <property type="entry name" value="Mur_ligase"/>
    <property type="match status" value="1"/>
</dbReference>
<dbReference type="InterPro" id="IPR036615">
    <property type="entry name" value="Mur_ligase_C_dom_sf"/>
</dbReference>
<protein>
    <recommendedName>
        <fullName evidence="3 14">UDP-N-acetylmuramate--L-alanine ligase</fullName>
        <ecNumber evidence="3 14">6.3.2.8</ecNumber>
    </recommendedName>
    <alternativeName>
        <fullName evidence="14">UDP-N-acetylmuramoyl-L-alanine synthetase</fullName>
    </alternativeName>
</protein>
<dbReference type="InterPro" id="IPR050061">
    <property type="entry name" value="MurCDEF_pg_biosynth"/>
</dbReference>
<keyword evidence="7 14" id="KW-0547">Nucleotide-binding</keyword>
<evidence type="ECO:0000256" key="6">
    <source>
        <dbReference type="ARBA" id="ARBA00022618"/>
    </source>
</evidence>
<keyword evidence="6 14" id="KW-0132">Cell division</keyword>
<dbReference type="PANTHER" id="PTHR43445:SF3">
    <property type="entry name" value="UDP-N-ACETYLMURAMATE--L-ALANINE LIGASE"/>
    <property type="match status" value="1"/>
</dbReference>
<evidence type="ECO:0000313" key="19">
    <source>
        <dbReference type="Proteomes" id="UP000315200"/>
    </source>
</evidence>
<dbReference type="GO" id="GO:0005737">
    <property type="term" value="C:cytoplasm"/>
    <property type="evidence" value="ECO:0007669"/>
    <property type="project" value="UniProtKB-SubCell"/>
</dbReference>
<dbReference type="Proteomes" id="UP000315200">
    <property type="component" value="Unassembled WGS sequence"/>
</dbReference>
<evidence type="ECO:0000313" key="18">
    <source>
        <dbReference type="EMBL" id="GEA39124.1"/>
    </source>
</evidence>
<sequence>MCRKMYDRHREGLLIMYQIDFNKPEHVHFIGIGGISMSGLAEILLDEGFSISGSDSHETALTERLEKKGARVYYGQRAANIEREPGISVVVYTAAIHEDNPEFRAARDQGLPMLSRAELLGELMRNYKEAIAISGTHGKTTTTSMLTDILLAGDLDPTISVGGILKDIGGNIRVGGPDLFVTEACEYTNSFLSFYPTMEVILNVEEDHLDFFKDIEDIRHSFRLFADKLPAKGLLVVNSGIEKVEEITKGLNCRVVTFGKDLSSTYTARNITYDGFARPSYDLVIQGEAVSRITLGVTGEHNVYNSLAAIAVALELGVGFDAIMSGLGKFTGTDRRFEKKGEVAGVTVIDDYAHHPQEIRATLAAARNYPHRKLWCVFQPHTYTRTRAFLDQFAEALSAADEVILADIYAARETDTLGVSSRDVADRIEKLGTKAHYIPSFDEIETFILENCMNGDLLITMGAGDIVKVGEKLLGQ</sequence>
<dbReference type="Gene3D" id="3.40.1190.10">
    <property type="entry name" value="Mur-like, catalytic domain"/>
    <property type="match status" value="1"/>
</dbReference>
<keyword evidence="10 14" id="KW-0573">Peptidoglycan synthesis</keyword>
<organism evidence="18 19">
    <name type="scientific">Enterocloster clostridioformis</name>
    <dbReference type="NCBI Taxonomy" id="1531"/>
    <lineage>
        <taxon>Bacteria</taxon>
        <taxon>Bacillati</taxon>
        <taxon>Bacillota</taxon>
        <taxon>Clostridia</taxon>
        <taxon>Lachnospirales</taxon>
        <taxon>Lachnospiraceae</taxon>
        <taxon>Enterocloster</taxon>
    </lineage>
</organism>
<proteinExistence type="inferred from homology"/>
<keyword evidence="12 14" id="KW-0961">Cell wall biogenesis/degradation</keyword>
<evidence type="ECO:0000256" key="2">
    <source>
        <dbReference type="ARBA" id="ARBA00004752"/>
    </source>
</evidence>
<evidence type="ECO:0000256" key="13">
    <source>
        <dbReference type="ARBA" id="ARBA00047833"/>
    </source>
</evidence>
<comment type="caution">
    <text evidence="18">The sequence shown here is derived from an EMBL/GenBank/DDBJ whole genome shotgun (WGS) entry which is preliminary data.</text>
</comment>
<reference evidence="18 19" key="1">
    <citation type="submission" date="2019-06" db="EMBL/GenBank/DDBJ databases">
        <title>Draft genome sequence of [Clostridium] clostridioforme NBRC 113352.</title>
        <authorList>
            <person name="Miura T."/>
            <person name="Furukawa M."/>
            <person name="Shimamura M."/>
            <person name="Ohyama Y."/>
            <person name="Yamazoe A."/>
            <person name="Kawasaki H."/>
        </authorList>
    </citation>
    <scope>NUCLEOTIDE SEQUENCE [LARGE SCALE GENOMIC DNA]</scope>
    <source>
        <strain evidence="18 19">NBRC 113352</strain>
    </source>
</reference>
<dbReference type="InterPro" id="IPR005758">
    <property type="entry name" value="UDP-N-AcMur_Ala_ligase_MurC"/>
</dbReference>
<dbReference type="SUPFAM" id="SSF53623">
    <property type="entry name" value="MurD-like peptide ligases, catalytic domain"/>
    <property type="match status" value="1"/>
</dbReference>
<evidence type="ECO:0000256" key="1">
    <source>
        <dbReference type="ARBA" id="ARBA00004496"/>
    </source>
</evidence>
<comment type="subcellular location">
    <subcellularLocation>
        <location evidence="1 14">Cytoplasm</location>
    </subcellularLocation>
</comment>
<dbReference type="SUPFAM" id="SSF53244">
    <property type="entry name" value="MurD-like peptide ligases, peptide-binding domain"/>
    <property type="match status" value="1"/>
</dbReference>
<dbReference type="EMBL" id="BJLB01000001">
    <property type="protein sequence ID" value="GEA39124.1"/>
    <property type="molecule type" value="Genomic_DNA"/>
</dbReference>
<dbReference type="AlphaFoldDB" id="A0A829WGP9"/>
<dbReference type="PANTHER" id="PTHR43445">
    <property type="entry name" value="UDP-N-ACETYLMURAMATE--L-ALANINE LIGASE-RELATED"/>
    <property type="match status" value="1"/>
</dbReference>
<evidence type="ECO:0000259" key="16">
    <source>
        <dbReference type="Pfam" id="PF02875"/>
    </source>
</evidence>
<dbReference type="Gene3D" id="3.90.190.20">
    <property type="entry name" value="Mur ligase, C-terminal domain"/>
    <property type="match status" value="1"/>
</dbReference>
<gene>
    <name evidence="14 18" type="primary">murC</name>
    <name evidence="18" type="ORF">Ccl03g_48370</name>
</gene>
<keyword evidence="11 14" id="KW-0131">Cell cycle</keyword>
<dbReference type="GO" id="GO:0051301">
    <property type="term" value="P:cell division"/>
    <property type="evidence" value="ECO:0007669"/>
    <property type="project" value="UniProtKB-KW"/>
</dbReference>
<keyword evidence="8 14" id="KW-0067">ATP-binding</keyword>
<evidence type="ECO:0000256" key="3">
    <source>
        <dbReference type="ARBA" id="ARBA00012211"/>
    </source>
</evidence>
<keyword evidence="9 14" id="KW-0133">Cell shape</keyword>
<dbReference type="InterPro" id="IPR004101">
    <property type="entry name" value="Mur_ligase_C"/>
</dbReference>
<evidence type="ECO:0000256" key="7">
    <source>
        <dbReference type="ARBA" id="ARBA00022741"/>
    </source>
</evidence>
<dbReference type="GO" id="GO:0071555">
    <property type="term" value="P:cell wall organization"/>
    <property type="evidence" value="ECO:0007669"/>
    <property type="project" value="UniProtKB-KW"/>
</dbReference>
<comment type="function">
    <text evidence="14">Cell wall formation.</text>
</comment>
<keyword evidence="4 14" id="KW-0963">Cytoplasm</keyword>
<feature type="domain" description="Mur ligase N-terminal catalytic" evidence="15">
    <location>
        <begin position="26"/>
        <end position="127"/>
    </location>
</feature>
<evidence type="ECO:0000256" key="14">
    <source>
        <dbReference type="HAMAP-Rule" id="MF_00046"/>
    </source>
</evidence>
<evidence type="ECO:0000256" key="11">
    <source>
        <dbReference type="ARBA" id="ARBA00023306"/>
    </source>
</evidence>
<dbReference type="SUPFAM" id="SSF51984">
    <property type="entry name" value="MurCD N-terminal domain"/>
    <property type="match status" value="1"/>
</dbReference>
<evidence type="ECO:0000256" key="10">
    <source>
        <dbReference type="ARBA" id="ARBA00022984"/>
    </source>
</evidence>